<evidence type="ECO:0000256" key="1">
    <source>
        <dbReference type="SAM" id="MobiDB-lite"/>
    </source>
</evidence>
<evidence type="ECO:0008006" key="3">
    <source>
        <dbReference type="Google" id="ProtNLM"/>
    </source>
</evidence>
<organism evidence="2">
    <name type="scientific">Neobacillus citreus</name>
    <dbReference type="NCBI Taxonomy" id="2833578"/>
    <lineage>
        <taxon>Bacteria</taxon>
        <taxon>Bacillati</taxon>
        <taxon>Bacillota</taxon>
        <taxon>Bacilli</taxon>
        <taxon>Bacillales</taxon>
        <taxon>Bacillaceae</taxon>
        <taxon>Neobacillus</taxon>
    </lineage>
</organism>
<reference evidence="2" key="1">
    <citation type="submission" date="2021-05" db="EMBL/GenBank/DDBJ databases">
        <title>Novel Bacillus species.</title>
        <authorList>
            <person name="Liu G."/>
        </authorList>
    </citation>
    <scope>NUCLEOTIDE SEQUENCE</scope>
    <source>
        <strain evidence="2">FJAT-50051</strain>
    </source>
</reference>
<evidence type="ECO:0000313" key="2">
    <source>
        <dbReference type="EMBL" id="MBS4183817.1"/>
    </source>
</evidence>
<accession>A0A942Y9T5</accession>
<dbReference type="EMBL" id="JAGYPE010000004">
    <property type="protein sequence ID" value="MBS4183817.1"/>
    <property type="molecule type" value="Genomic_DNA"/>
</dbReference>
<proteinExistence type="predicted"/>
<protein>
    <recommendedName>
        <fullName evidence="3">Plastocyanin-like domain-containing protein</fullName>
    </recommendedName>
</protein>
<comment type="caution">
    <text evidence="2">The sequence shown here is derived from an EMBL/GenBank/DDBJ whole genome shotgun (WGS) entry which is preliminary data.</text>
</comment>
<gene>
    <name evidence="2" type="ORF">KHB02_20710</name>
</gene>
<dbReference type="AlphaFoldDB" id="A0A942Y9T5"/>
<sequence length="70" mass="7978">MHFHGIDNSFKGDGTPGVSQKEVEEGSRYTDLFMLTIKESGFKLELVHTLVLPLLINPRDEVFIYESTCF</sequence>
<feature type="region of interest" description="Disordered" evidence="1">
    <location>
        <begin position="1"/>
        <end position="25"/>
    </location>
</feature>
<name>A0A942Y9T5_9BACI</name>